<dbReference type="InterPro" id="IPR001242">
    <property type="entry name" value="Condensation_dom"/>
</dbReference>
<reference evidence="2 3" key="1">
    <citation type="submission" date="2024-09" db="EMBL/GenBank/DDBJ databases">
        <authorList>
            <person name="Sun Q."/>
            <person name="Mori K."/>
        </authorList>
    </citation>
    <scope>NUCLEOTIDE SEQUENCE [LARGE SCALE GENOMIC DNA]</scope>
    <source>
        <strain evidence="2 3">JCM 3307</strain>
    </source>
</reference>
<protein>
    <submittedName>
        <fullName evidence="2">Condensation domain-containing protein</fullName>
    </submittedName>
</protein>
<dbReference type="Gene3D" id="3.30.559.30">
    <property type="entry name" value="Nonribosomal peptide synthetase, condensation domain"/>
    <property type="match status" value="1"/>
</dbReference>
<evidence type="ECO:0000313" key="3">
    <source>
        <dbReference type="Proteomes" id="UP001589608"/>
    </source>
</evidence>
<name>A0ABV5MGI5_9ACTN</name>
<dbReference type="RefSeq" id="WP_223102899.1">
    <property type="nucleotide sequence ID" value="NZ_CP061913.1"/>
</dbReference>
<feature type="domain" description="Condensation" evidence="1">
    <location>
        <begin position="28"/>
        <end position="325"/>
    </location>
</feature>
<dbReference type="InterPro" id="IPR023213">
    <property type="entry name" value="CAT-like_dom_sf"/>
</dbReference>
<evidence type="ECO:0000259" key="1">
    <source>
        <dbReference type="Pfam" id="PF00668"/>
    </source>
</evidence>
<gene>
    <name evidence="2" type="ORF">ACFFTR_33210</name>
</gene>
<dbReference type="Pfam" id="PF00668">
    <property type="entry name" value="Condensation"/>
    <property type="match status" value="1"/>
</dbReference>
<proteinExistence type="predicted"/>
<evidence type="ECO:0000313" key="2">
    <source>
        <dbReference type="EMBL" id="MFB9447980.1"/>
    </source>
</evidence>
<dbReference type="PANTHER" id="PTHR45527">
    <property type="entry name" value="NONRIBOSOMAL PEPTIDE SYNTHETASE"/>
    <property type="match status" value="1"/>
</dbReference>
<dbReference type="Gene3D" id="3.30.559.10">
    <property type="entry name" value="Chloramphenicol acetyltransferase-like domain"/>
    <property type="match status" value="1"/>
</dbReference>
<accession>A0ABV5MGI5</accession>
<comment type="caution">
    <text evidence="2">The sequence shown here is derived from an EMBL/GenBank/DDBJ whole genome shotgun (WGS) entry which is preliminary data.</text>
</comment>
<dbReference type="PANTHER" id="PTHR45527:SF1">
    <property type="entry name" value="FATTY ACID SYNTHASE"/>
    <property type="match status" value="1"/>
</dbReference>
<dbReference type="SUPFAM" id="SSF52777">
    <property type="entry name" value="CoA-dependent acyltransferases"/>
    <property type="match status" value="2"/>
</dbReference>
<sequence length="443" mass="48689">MERIRVSFSTGTAAGAGVGGLTWGQQQVFRAMREMGSSMSMGGVVPVHDARQVADFADELRFLMTRYPSMRSLLRFAPDGTTTQEVFTSGEAYLSVHTAGTDADAATLAAEVYAGWKSRPFEYTTEWPIRMAVVRTPAAVTHVLVDVCHLATDGSGLATMIRELPQRHALAATIAGGPLELAAQQRRSTRQTDNAMRFWETHLRTIDARRFPAGHRHPPAPRFRRLIWTSPALHAASERVASRLSVDTAPVLLAAYATAYARVVATPRFVTQVIVGNRFRPGLADAVTPLAQNGLVVIDTSRATADETIHRARQASMAASKYAYYDPAARDALLDRVSKDRGEPMDLQVLYNDRRTATSPAARPWTQAEIDALRPRTRVVSEAELPYFNEKLMLNIDDIEDTTQITTEVDTAYLPMPALHRLLTEMENFTVTAANSPPTPATP</sequence>
<organism evidence="2 3">
    <name type="scientific">Dactylosporangium vinaceum</name>
    <dbReference type="NCBI Taxonomy" id="53362"/>
    <lineage>
        <taxon>Bacteria</taxon>
        <taxon>Bacillati</taxon>
        <taxon>Actinomycetota</taxon>
        <taxon>Actinomycetes</taxon>
        <taxon>Micromonosporales</taxon>
        <taxon>Micromonosporaceae</taxon>
        <taxon>Dactylosporangium</taxon>
    </lineage>
</organism>
<dbReference type="Proteomes" id="UP001589608">
    <property type="component" value="Unassembled WGS sequence"/>
</dbReference>
<keyword evidence="3" id="KW-1185">Reference proteome</keyword>
<dbReference type="EMBL" id="JBHMCA010000054">
    <property type="protein sequence ID" value="MFB9447980.1"/>
    <property type="molecule type" value="Genomic_DNA"/>
</dbReference>